<dbReference type="Proteomes" id="UP000005446">
    <property type="component" value="Unassembled WGS sequence"/>
</dbReference>
<keyword evidence="2" id="KW-1185">Reference proteome</keyword>
<organism evidence="1 2">
    <name type="scientific">Glarea lozoyensis (strain ATCC 74030 / MF5533)</name>
    <dbReference type="NCBI Taxonomy" id="1104152"/>
    <lineage>
        <taxon>Eukaryota</taxon>
        <taxon>Fungi</taxon>
        <taxon>Dikarya</taxon>
        <taxon>Ascomycota</taxon>
        <taxon>Pezizomycotina</taxon>
        <taxon>Leotiomycetes</taxon>
        <taxon>Helotiales</taxon>
        <taxon>Helotiaceae</taxon>
        <taxon>Glarea</taxon>
    </lineage>
</organism>
<dbReference type="HOGENOM" id="CLU_2146115_0_0_1"/>
<accession>H0EDT5</accession>
<reference evidence="1 2" key="1">
    <citation type="journal article" date="2012" name="Eukaryot. Cell">
        <title>Genome sequence of the fungus Glarea lozoyensis: the first genome sequence of a species from the Helotiaceae family.</title>
        <authorList>
            <person name="Youssar L."/>
            <person name="Gruening B.A."/>
            <person name="Erxleben A."/>
            <person name="Guenther S."/>
            <person name="Huettel W."/>
        </authorList>
    </citation>
    <scope>NUCLEOTIDE SEQUENCE [LARGE SCALE GENOMIC DNA]</scope>
    <source>
        <strain evidence="2">ATCC 74030 / MF5533</strain>
    </source>
</reference>
<name>H0EDT5_GLAL7</name>
<gene>
    <name evidence="1" type="ORF">M7I_0542</name>
</gene>
<evidence type="ECO:0000313" key="1">
    <source>
        <dbReference type="EMBL" id="EHL03325.1"/>
    </source>
</evidence>
<evidence type="ECO:0000313" key="2">
    <source>
        <dbReference type="Proteomes" id="UP000005446"/>
    </source>
</evidence>
<sequence length="112" mass="11683">MSVVAIGCGSLMLPNDDSERLLDVERRWAPKAQTEAIVRRIPKTSPGKKPERTAATGNLAQFACDDAGEVDDGDSPGEAVPVEAGGAVGATSCFASMSQVVPLLQIVVLRAF</sequence>
<proteinExistence type="predicted"/>
<dbReference type="InParanoid" id="H0EDT5"/>
<dbReference type="EMBL" id="AGUE01000010">
    <property type="protein sequence ID" value="EHL03325.1"/>
    <property type="molecule type" value="Genomic_DNA"/>
</dbReference>
<dbReference type="AlphaFoldDB" id="H0EDT5"/>
<comment type="caution">
    <text evidence="1">The sequence shown here is derived from an EMBL/GenBank/DDBJ whole genome shotgun (WGS) entry which is preliminary data.</text>
</comment>
<protein>
    <submittedName>
        <fullName evidence="1">Uncharacterized protein</fullName>
    </submittedName>
</protein>